<reference evidence="1 2" key="1">
    <citation type="submission" date="2015-01" db="EMBL/GenBank/DDBJ databases">
        <title>Evolution of Trichinella species and genotypes.</title>
        <authorList>
            <person name="Korhonen P.K."/>
            <person name="Edoardo P."/>
            <person name="Giuseppe L.R."/>
            <person name="Gasser R.B."/>
        </authorList>
    </citation>
    <scope>NUCLEOTIDE SEQUENCE [LARGE SCALE GENOMIC DNA]</scope>
    <source>
        <strain evidence="1">ISS417</strain>
    </source>
</reference>
<evidence type="ECO:0000313" key="1">
    <source>
        <dbReference type="EMBL" id="KRX48443.1"/>
    </source>
</evidence>
<dbReference type="Proteomes" id="UP000055048">
    <property type="component" value="Unassembled WGS sequence"/>
</dbReference>
<comment type="caution">
    <text evidence="1">The sequence shown here is derived from an EMBL/GenBank/DDBJ whole genome shotgun (WGS) entry which is preliminary data.</text>
</comment>
<organism evidence="1 2">
    <name type="scientific">Trichinella murrelli</name>
    <dbReference type="NCBI Taxonomy" id="144512"/>
    <lineage>
        <taxon>Eukaryota</taxon>
        <taxon>Metazoa</taxon>
        <taxon>Ecdysozoa</taxon>
        <taxon>Nematoda</taxon>
        <taxon>Enoplea</taxon>
        <taxon>Dorylaimia</taxon>
        <taxon>Trichinellida</taxon>
        <taxon>Trichinellidae</taxon>
        <taxon>Trichinella</taxon>
    </lineage>
</organism>
<proteinExistence type="predicted"/>
<keyword evidence="2" id="KW-1185">Reference proteome</keyword>
<dbReference type="AlphaFoldDB" id="A0A0V0UB94"/>
<gene>
    <name evidence="1" type="ORF">T05_5180</name>
</gene>
<evidence type="ECO:0000313" key="2">
    <source>
        <dbReference type="Proteomes" id="UP000055048"/>
    </source>
</evidence>
<protein>
    <submittedName>
        <fullName evidence="1">Uncharacterized protein</fullName>
    </submittedName>
</protein>
<dbReference type="EMBL" id="JYDJ01000029">
    <property type="protein sequence ID" value="KRX48443.1"/>
    <property type="molecule type" value="Genomic_DNA"/>
</dbReference>
<accession>A0A0V0UB94</accession>
<sequence length="91" mass="10579">MMKEYDDDVSDVYQQHSCHRRSSVSEVNCSLKSFCEYEDQGDSVRQIANILHVIECMVMMVRSELQFSPTSTSLLFLQNVSSQFETTREQD</sequence>
<name>A0A0V0UB94_9BILA</name>